<evidence type="ECO:0000256" key="2">
    <source>
        <dbReference type="ARBA" id="ARBA00023125"/>
    </source>
</evidence>
<keyword evidence="6" id="KW-1185">Reference proteome</keyword>
<dbReference type="GO" id="GO:0003700">
    <property type="term" value="F:DNA-binding transcription factor activity"/>
    <property type="evidence" value="ECO:0007669"/>
    <property type="project" value="InterPro"/>
</dbReference>
<dbReference type="Pfam" id="PF12833">
    <property type="entry name" value="HTH_18"/>
    <property type="match status" value="1"/>
</dbReference>
<proteinExistence type="predicted"/>
<dbReference type="SUPFAM" id="SSF46689">
    <property type="entry name" value="Homeodomain-like"/>
    <property type="match status" value="2"/>
</dbReference>
<keyword evidence="1" id="KW-0805">Transcription regulation</keyword>
<reference evidence="5 6" key="1">
    <citation type="submission" date="2018-06" db="EMBL/GenBank/DDBJ databases">
        <title>Paenibacillus montanisoli sp. nov., isolated from mountain area soil.</title>
        <authorList>
            <person name="Wu M."/>
        </authorList>
    </citation>
    <scope>NUCLEOTIDE SEQUENCE [LARGE SCALE GENOMIC DNA]</scope>
    <source>
        <strain evidence="5 6">RA17</strain>
    </source>
</reference>
<evidence type="ECO:0000256" key="1">
    <source>
        <dbReference type="ARBA" id="ARBA00023015"/>
    </source>
</evidence>
<keyword evidence="2" id="KW-0238">DNA-binding</keyword>
<accession>A0A328TYW7</accession>
<comment type="caution">
    <text evidence="5">The sequence shown here is derived from an EMBL/GenBank/DDBJ whole genome shotgun (WGS) entry which is preliminary data.</text>
</comment>
<dbReference type="PANTHER" id="PTHR43280">
    <property type="entry name" value="ARAC-FAMILY TRANSCRIPTIONAL REGULATOR"/>
    <property type="match status" value="1"/>
</dbReference>
<dbReference type="AlphaFoldDB" id="A0A328TYW7"/>
<feature type="domain" description="HTH araC/xylS-type" evidence="4">
    <location>
        <begin position="60"/>
        <end position="158"/>
    </location>
</feature>
<organism evidence="5 6">
    <name type="scientific">Paenibacillus montanisoli</name>
    <dbReference type="NCBI Taxonomy" id="2081970"/>
    <lineage>
        <taxon>Bacteria</taxon>
        <taxon>Bacillati</taxon>
        <taxon>Bacillota</taxon>
        <taxon>Bacilli</taxon>
        <taxon>Bacillales</taxon>
        <taxon>Paenibacillaceae</taxon>
        <taxon>Paenibacillus</taxon>
    </lineage>
</organism>
<dbReference type="Proteomes" id="UP000249260">
    <property type="component" value="Unassembled WGS sequence"/>
</dbReference>
<evidence type="ECO:0000259" key="4">
    <source>
        <dbReference type="PROSITE" id="PS01124"/>
    </source>
</evidence>
<dbReference type="EMBL" id="QLUW01000002">
    <property type="protein sequence ID" value="RAP75708.1"/>
    <property type="molecule type" value="Genomic_DNA"/>
</dbReference>
<protein>
    <recommendedName>
        <fullName evidence="4">HTH araC/xylS-type domain-containing protein</fullName>
    </recommendedName>
</protein>
<name>A0A328TYW7_9BACL</name>
<dbReference type="Gene3D" id="1.10.10.60">
    <property type="entry name" value="Homeodomain-like"/>
    <property type="match status" value="2"/>
</dbReference>
<keyword evidence="3" id="KW-0804">Transcription</keyword>
<evidence type="ECO:0000313" key="5">
    <source>
        <dbReference type="EMBL" id="RAP75708.1"/>
    </source>
</evidence>
<evidence type="ECO:0000256" key="3">
    <source>
        <dbReference type="ARBA" id="ARBA00023163"/>
    </source>
</evidence>
<dbReference type="PROSITE" id="PS01124">
    <property type="entry name" value="HTH_ARAC_FAMILY_2"/>
    <property type="match status" value="1"/>
</dbReference>
<gene>
    <name evidence="5" type="ORF">DL346_09635</name>
</gene>
<dbReference type="PANTHER" id="PTHR43280:SF2">
    <property type="entry name" value="HTH-TYPE TRANSCRIPTIONAL REGULATOR EXSA"/>
    <property type="match status" value="1"/>
</dbReference>
<dbReference type="InterPro" id="IPR018060">
    <property type="entry name" value="HTH_AraC"/>
</dbReference>
<sequence length="164" mass="19479">MSDFQDEIFRTADPYFVFNTTQTIGYLKIRSLGSLWIHQLIELLRQQLPEHPFTYDIRVYEICDYIKDNLRKRPTLDELAKHASLSKEHLRFLFQKELNISPMKYAASIRLQMARELLLMTSVPMKEISDRIGYDDQHHFTRAFHKAEGMSPSEYRKTYKGSVE</sequence>
<dbReference type="GO" id="GO:0043565">
    <property type="term" value="F:sequence-specific DNA binding"/>
    <property type="evidence" value="ECO:0007669"/>
    <property type="project" value="InterPro"/>
</dbReference>
<dbReference type="SMART" id="SM00342">
    <property type="entry name" value="HTH_ARAC"/>
    <property type="match status" value="1"/>
</dbReference>
<dbReference type="RefSeq" id="WP_112881933.1">
    <property type="nucleotide sequence ID" value="NZ_QLUW01000002.1"/>
</dbReference>
<evidence type="ECO:0000313" key="6">
    <source>
        <dbReference type="Proteomes" id="UP000249260"/>
    </source>
</evidence>
<dbReference type="PRINTS" id="PR00032">
    <property type="entry name" value="HTHARAC"/>
</dbReference>
<dbReference type="InterPro" id="IPR020449">
    <property type="entry name" value="Tscrpt_reg_AraC-type_HTH"/>
</dbReference>
<dbReference type="InterPro" id="IPR009057">
    <property type="entry name" value="Homeodomain-like_sf"/>
</dbReference>
<dbReference type="OrthoDB" id="2572387at2"/>